<dbReference type="Gene3D" id="3.40.1660.10">
    <property type="entry name" value="EreA-like (biosynthetic domain)"/>
    <property type="match status" value="1"/>
</dbReference>
<dbReference type="CDD" id="cd14728">
    <property type="entry name" value="Ere-like"/>
    <property type="match status" value="1"/>
</dbReference>
<evidence type="ECO:0000313" key="2">
    <source>
        <dbReference type="Proteomes" id="UP000250088"/>
    </source>
</evidence>
<dbReference type="Proteomes" id="UP000250088">
    <property type="component" value="Chromosome"/>
</dbReference>
<protein>
    <recommendedName>
        <fullName evidence="3">Succinoglycan biosynthesis</fullName>
    </recommendedName>
</protein>
<dbReference type="PIRSF" id="PIRSF036794">
    <property type="entry name" value="UCP_erythr_ester"/>
    <property type="match status" value="1"/>
</dbReference>
<sequence>MQERFTRHLERYTTPIQETRPGASVDDLAPLGDRFDRKRIIGLGEATHGTKEFFQLKHRLIRFAVTELDFLLIGLESNFAETVAINEYVISGSGEPYTALAGLSYWPWKTEEMLALVEWVRMYNEGRPDSQKVQFYGFDMQSVRGSARRIETILKRVDADCRAELESEITTLTTTLDPTDSDNTFGWLTAATTVVTELRDRFRRREDAYRAQLTPREWQLATHHLRVIEQSLEFHESVSASNDADPNGVRDRCMAENVSRIMGLANEDRIILWAHNGHLKRGEFATSHRANAPKTMGHHLEQEYGDRYHPVGFEFGTGAFQAYPDPDTSQELSLRSFSVESVPDETVPAVLAGVDGSCWYLDITSAVGDQVVDDWIDTEQIMHNIGSVHLGEFDAYVPVTLAEAFDGLIYVTETHRAVPIDA</sequence>
<dbReference type="InterPro" id="IPR014622">
    <property type="entry name" value="UCP036794_erythomycin"/>
</dbReference>
<dbReference type="GeneID" id="32895347"/>
<dbReference type="PANTHER" id="PTHR31299">
    <property type="entry name" value="ESTERASE, PUTATIVE (AFU_ORTHOLOGUE AFUA_1G05850)-RELATED"/>
    <property type="match status" value="1"/>
</dbReference>
<organism evidence="1 2">
    <name type="scientific">Natrarchaeobaculum aegyptiacum</name>
    <dbReference type="NCBI Taxonomy" id="745377"/>
    <lineage>
        <taxon>Archaea</taxon>
        <taxon>Methanobacteriati</taxon>
        <taxon>Methanobacteriota</taxon>
        <taxon>Stenosarchaea group</taxon>
        <taxon>Halobacteria</taxon>
        <taxon>Halobacteriales</taxon>
        <taxon>Natrialbaceae</taxon>
        <taxon>Natrarchaeobaculum</taxon>
    </lineage>
</organism>
<evidence type="ECO:0008006" key="3">
    <source>
        <dbReference type="Google" id="ProtNLM"/>
    </source>
</evidence>
<dbReference type="AlphaFoldDB" id="A0A2Z2HUD0"/>
<dbReference type="Pfam" id="PF05139">
    <property type="entry name" value="Erythro_esteras"/>
    <property type="match status" value="1"/>
</dbReference>
<dbReference type="RefSeq" id="WP_086889214.1">
    <property type="nucleotide sequence ID" value="NZ_CP019893.1"/>
</dbReference>
<dbReference type="EMBL" id="CP019893">
    <property type="protein sequence ID" value="ARS90849.1"/>
    <property type="molecule type" value="Genomic_DNA"/>
</dbReference>
<name>A0A2Z2HUD0_9EURY</name>
<dbReference type="Gene3D" id="1.20.1440.30">
    <property type="entry name" value="Biosynthetic Protein domain"/>
    <property type="match status" value="1"/>
</dbReference>
<dbReference type="PANTHER" id="PTHR31299:SF0">
    <property type="entry name" value="ESTERASE, PUTATIVE (AFU_ORTHOLOGUE AFUA_1G05850)-RELATED"/>
    <property type="match status" value="1"/>
</dbReference>
<keyword evidence="2" id="KW-1185">Reference proteome</keyword>
<evidence type="ECO:0000313" key="1">
    <source>
        <dbReference type="EMBL" id="ARS90849.1"/>
    </source>
</evidence>
<gene>
    <name evidence="1" type="ORF">B1756_14700</name>
</gene>
<dbReference type="Gene3D" id="3.30.1870.10">
    <property type="entry name" value="EreA-like, domain 2"/>
    <property type="match status" value="1"/>
</dbReference>
<dbReference type="InterPro" id="IPR007815">
    <property type="entry name" value="Emycin_Estase"/>
</dbReference>
<dbReference type="OrthoDB" id="201844at2157"/>
<dbReference type="InterPro" id="IPR052036">
    <property type="entry name" value="Hydrolase/PRTase-associated"/>
</dbReference>
<proteinExistence type="predicted"/>
<dbReference type="GO" id="GO:0046677">
    <property type="term" value="P:response to antibiotic"/>
    <property type="evidence" value="ECO:0007669"/>
    <property type="project" value="InterPro"/>
</dbReference>
<dbReference type="SUPFAM" id="SSF159501">
    <property type="entry name" value="EreA/ChaN-like"/>
    <property type="match status" value="1"/>
</dbReference>
<reference evidence="2" key="1">
    <citation type="submission" date="2017-02" db="EMBL/GenBank/DDBJ databases">
        <title>Natronthermophilus aegyptiacus gen. nov.,sp. nov., an aerobic, extremely halophilic alkalithermophilic archaeon isolated from the athalassohaline Wadi An Natrun, Egypt.</title>
        <authorList>
            <person name="Zhao B."/>
        </authorList>
    </citation>
    <scope>NUCLEOTIDE SEQUENCE [LARGE SCALE GENOMIC DNA]</scope>
    <source>
        <strain evidence="2">JW/NM-HA 15</strain>
    </source>
</reference>
<accession>A0A2Z2HUD0</accession>
<dbReference type="KEGG" id="naj:B1756_14700"/>